<gene>
    <name evidence="1" type="ORF">M0R45_036338</name>
</gene>
<organism evidence="1 2">
    <name type="scientific">Rubus argutus</name>
    <name type="common">Southern blackberry</name>
    <dbReference type="NCBI Taxonomy" id="59490"/>
    <lineage>
        <taxon>Eukaryota</taxon>
        <taxon>Viridiplantae</taxon>
        <taxon>Streptophyta</taxon>
        <taxon>Embryophyta</taxon>
        <taxon>Tracheophyta</taxon>
        <taxon>Spermatophyta</taxon>
        <taxon>Magnoliopsida</taxon>
        <taxon>eudicotyledons</taxon>
        <taxon>Gunneridae</taxon>
        <taxon>Pentapetalae</taxon>
        <taxon>rosids</taxon>
        <taxon>fabids</taxon>
        <taxon>Rosales</taxon>
        <taxon>Rosaceae</taxon>
        <taxon>Rosoideae</taxon>
        <taxon>Rosoideae incertae sedis</taxon>
        <taxon>Rubus</taxon>
    </lineage>
</organism>
<comment type="caution">
    <text evidence="1">The sequence shown here is derived from an EMBL/GenBank/DDBJ whole genome shotgun (WGS) entry which is preliminary data.</text>
</comment>
<evidence type="ECO:0000313" key="2">
    <source>
        <dbReference type="Proteomes" id="UP001457282"/>
    </source>
</evidence>
<reference evidence="1 2" key="1">
    <citation type="journal article" date="2023" name="G3 (Bethesda)">
        <title>A chromosome-length genome assembly and annotation of blackberry (Rubus argutus, cv. 'Hillquist').</title>
        <authorList>
            <person name="Bruna T."/>
            <person name="Aryal R."/>
            <person name="Dudchenko O."/>
            <person name="Sargent D.J."/>
            <person name="Mead D."/>
            <person name="Buti M."/>
            <person name="Cavallini A."/>
            <person name="Hytonen T."/>
            <person name="Andres J."/>
            <person name="Pham M."/>
            <person name="Weisz D."/>
            <person name="Mascagni F."/>
            <person name="Usai G."/>
            <person name="Natali L."/>
            <person name="Bassil N."/>
            <person name="Fernandez G.E."/>
            <person name="Lomsadze A."/>
            <person name="Armour M."/>
            <person name="Olukolu B."/>
            <person name="Poorten T."/>
            <person name="Britton C."/>
            <person name="Davik J."/>
            <person name="Ashrafi H."/>
            <person name="Aiden E.L."/>
            <person name="Borodovsky M."/>
            <person name="Worthington M."/>
        </authorList>
    </citation>
    <scope>NUCLEOTIDE SEQUENCE [LARGE SCALE GENOMIC DNA]</scope>
    <source>
        <strain evidence="1">PI 553951</strain>
    </source>
</reference>
<accession>A0AAW1VZB7</accession>
<proteinExistence type="predicted"/>
<evidence type="ECO:0000313" key="1">
    <source>
        <dbReference type="EMBL" id="KAK9912476.1"/>
    </source>
</evidence>
<protein>
    <submittedName>
        <fullName evidence="1">Uncharacterized protein</fullName>
    </submittedName>
</protein>
<sequence length="108" mass="11694">MPCHFHHLLCAHAHTAGVSDSRAQARLLRYLQLIITVHTQSQAVTVSLLCSHLSRPLPQPASLSYRRRFHTGVAPRARTQALSIVGVVSDSGHRRASTAKAPAATISI</sequence>
<dbReference type="AlphaFoldDB" id="A0AAW1VZB7"/>
<name>A0AAW1VZB7_RUBAR</name>
<keyword evidence="2" id="KW-1185">Reference proteome</keyword>
<dbReference type="Proteomes" id="UP001457282">
    <property type="component" value="Unassembled WGS sequence"/>
</dbReference>
<dbReference type="EMBL" id="JBEDUW010000007">
    <property type="protein sequence ID" value="KAK9912476.1"/>
    <property type="molecule type" value="Genomic_DNA"/>
</dbReference>